<proteinExistence type="predicted"/>
<keyword evidence="2" id="KW-1185">Reference proteome</keyword>
<dbReference type="Proteomes" id="UP001595645">
    <property type="component" value="Unassembled WGS sequence"/>
</dbReference>
<gene>
    <name evidence="1" type="ORF">ACFOSH_31675</name>
</gene>
<accession>A0ABV7P631</accession>
<name>A0ABV7P631_9PSEU</name>
<protein>
    <submittedName>
        <fullName evidence="1">Uncharacterized protein</fullName>
    </submittedName>
</protein>
<comment type="caution">
    <text evidence="1">The sequence shown here is derived from an EMBL/GenBank/DDBJ whole genome shotgun (WGS) entry which is preliminary data.</text>
</comment>
<sequence>MDWIAEMQDESRRSYDNGGDLPVGFIQILNDTVPEPVYVGGDQIGGNECPAPKPPAPDA</sequence>
<dbReference type="RefSeq" id="WP_378243160.1">
    <property type="nucleotide sequence ID" value="NZ_JBHRWK010000059.1"/>
</dbReference>
<reference evidence="2" key="1">
    <citation type="journal article" date="2019" name="Int. J. Syst. Evol. Microbiol.">
        <title>The Global Catalogue of Microorganisms (GCM) 10K type strain sequencing project: providing services to taxonomists for standard genome sequencing and annotation.</title>
        <authorList>
            <consortium name="The Broad Institute Genomics Platform"/>
            <consortium name="The Broad Institute Genome Sequencing Center for Infectious Disease"/>
            <person name="Wu L."/>
            <person name="Ma J."/>
        </authorList>
    </citation>
    <scope>NUCLEOTIDE SEQUENCE [LARGE SCALE GENOMIC DNA]</scope>
    <source>
        <strain evidence="2">CGMCC 4.7676</strain>
    </source>
</reference>
<organism evidence="1 2">
    <name type="scientific">Amycolatopsis speibonae</name>
    <dbReference type="NCBI Taxonomy" id="1450224"/>
    <lineage>
        <taxon>Bacteria</taxon>
        <taxon>Bacillati</taxon>
        <taxon>Actinomycetota</taxon>
        <taxon>Actinomycetes</taxon>
        <taxon>Pseudonocardiales</taxon>
        <taxon>Pseudonocardiaceae</taxon>
        <taxon>Amycolatopsis</taxon>
    </lineage>
</organism>
<evidence type="ECO:0000313" key="1">
    <source>
        <dbReference type="EMBL" id="MFC3454020.1"/>
    </source>
</evidence>
<evidence type="ECO:0000313" key="2">
    <source>
        <dbReference type="Proteomes" id="UP001595645"/>
    </source>
</evidence>
<dbReference type="EMBL" id="JBHRWK010000059">
    <property type="protein sequence ID" value="MFC3454020.1"/>
    <property type="molecule type" value="Genomic_DNA"/>
</dbReference>